<dbReference type="EMBL" id="FNXB01000076">
    <property type="protein sequence ID" value="SEI20850.1"/>
    <property type="molecule type" value="Genomic_DNA"/>
</dbReference>
<evidence type="ECO:0000313" key="1">
    <source>
        <dbReference type="EMBL" id="SEI20850.1"/>
    </source>
</evidence>
<evidence type="ECO:0000313" key="3">
    <source>
        <dbReference type="Proteomes" id="UP000183063"/>
    </source>
</evidence>
<name>A0A1H8WDK7_9HYPH</name>
<accession>A0A1H8WDK7</accession>
<proteinExistence type="predicted"/>
<reference evidence="2 4" key="2">
    <citation type="submission" date="2016-10" db="EMBL/GenBank/DDBJ databases">
        <authorList>
            <person name="Varghese N."/>
            <person name="Submissions S."/>
        </authorList>
    </citation>
    <scope>NUCLEOTIDE SEQUENCE [LARGE SCALE GENOMIC DNA]</scope>
    <source>
        <strain evidence="2 4">CGMCC 1.7071</strain>
    </source>
</reference>
<reference evidence="3" key="3">
    <citation type="submission" date="2016-10" db="EMBL/GenBank/DDBJ databases">
        <authorList>
            <person name="Wibberg D."/>
        </authorList>
    </citation>
    <scope>NUCLEOTIDE SEQUENCE [LARGE SCALE GENOMIC DNA]</scope>
</reference>
<gene>
    <name evidence="1" type="ORF">RTCCBAU85039_6487</name>
    <name evidence="2" type="ORF">SAMN05216228_106210</name>
</gene>
<dbReference type="Proteomes" id="UP000183063">
    <property type="component" value="Unassembled WGS sequence"/>
</dbReference>
<sequence>MNNVVSDTLTVAPTTGKKETILAKTDKPLFDIEVIEYDEYQIDANSDVVFYRTTCTTCSTS</sequence>
<dbReference type="EMBL" id="FOCV01000062">
    <property type="protein sequence ID" value="SEP25752.1"/>
    <property type="molecule type" value="Genomic_DNA"/>
</dbReference>
<protein>
    <submittedName>
        <fullName evidence="1">Uncharacterized protein</fullName>
    </submittedName>
</protein>
<evidence type="ECO:0000313" key="2">
    <source>
        <dbReference type="EMBL" id="SEP25752.1"/>
    </source>
</evidence>
<dbReference type="Proteomes" id="UP000198939">
    <property type="component" value="Unassembled WGS sequence"/>
</dbReference>
<dbReference type="AlphaFoldDB" id="A0A1H8WDK7"/>
<dbReference type="STRING" id="501024.RTCCBAU85039_6487"/>
<dbReference type="OrthoDB" id="9872798at2"/>
<reference evidence="1" key="1">
    <citation type="submission" date="2016-10" db="EMBL/GenBank/DDBJ databases">
        <authorList>
            <person name="de Groot N.N."/>
        </authorList>
    </citation>
    <scope>NUCLEOTIDE SEQUENCE [LARGE SCALE GENOMIC DNA]</scope>
    <source>
        <strain evidence="1">CCBAU85039</strain>
    </source>
</reference>
<dbReference type="RefSeq" id="WP_093041710.1">
    <property type="nucleotide sequence ID" value="NZ_FNXB01000076.1"/>
</dbReference>
<organism evidence="1 3">
    <name type="scientific">Rhizobium tibeticum</name>
    <dbReference type="NCBI Taxonomy" id="501024"/>
    <lineage>
        <taxon>Bacteria</taxon>
        <taxon>Pseudomonadati</taxon>
        <taxon>Pseudomonadota</taxon>
        <taxon>Alphaproteobacteria</taxon>
        <taxon>Hyphomicrobiales</taxon>
        <taxon>Rhizobiaceae</taxon>
        <taxon>Rhizobium/Agrobacterium group</taxon>
        <taxon>Rhizobium</taxon>
    </lineage>
</organism>
<evidence type="ECO:0000313" key="4">
    <source>
        <dbReference type="Proteomes" id="UP000198939"/>
    </source>
</evidence>
<keyword evidence="4" id="KW-1185">Reference proteome</keyword>